<keyword evidence="3" id="KW-1185">Reference proteome</keyword>
<protein>
    <submittedName>
        <fullName evidence="2">Uncharacterized protein</fullName>
    </submittedName>
</protein>
<feature type="signal peptide" evidence="1">
    <location>
        <begin position="1"/>
        <end position="22"/>
    </location>
</feature>
<dbReference type="EMBL" id="BLXT01005260">
    <property type="protein sequence ID" value="GFO21514.1"/>
    <property type="molecule type" value="Genomic_DNA"/>
</dbReference>
<accession>A0AAV4BN12</accession>
<evidence type="ECO:0000256" key="1">
    <source>
        <dbReference type="SAM" id="SignalP"/>
    </source>
</evidence>
<gene>
    <name evidence="2" type="ORF">PoB_004801900</name>
</gene>
<name>A0AAV4BN12_9GAST</name>
<feature type="chain" id="PRO_5043472666" evidence="1">
    <location>
        <begin position="23"/>
        <end position="131"/>
    </location>
</feature>
<comment type="caution">
    <text evidence="2">The sequence shown here is derived from an EMBL/GenBank/DDBJ whole genome shotgun (WGS) entry which is preliminary data.</text>
</comment>
<dbReference type="AlphaFoldDB" id="A0AAV4BN12"/>
<sequence length="131" mass="14235">MFSYEHAFLLFLGSWFLYIASSKQGDIRLLCPPPGQGAGGWARIRDRRLTADLRADSLATVPPTPPSCSADMGDVRAVPLNAFSRGSTVVLPTGLWIGSGFLALERVQDKVSLRMGRIVVAPETVNSTLRF</sequence>
<evidence type="ECO:0000313" key="2">
    <source>
        <dbReference type="EMBL" id="GFO21514.1"/>
    </source>
</evidence>
<evidence type="ECO:0000313" key="3">
    <source>
        <dbReference type="Proteomes" id="UP000735302"/>
    </source>
</evidence>
<reference evidence="2 3" key="1">
    <citation type="journal article" date="2021" name="Elife">
        <title>Chloroplast acquisition without the gene transfer in kleptoplastic sea slugs, Plakobranchus ocellatus.</title>
        <authorList>
            <person name="Maeda T."/>
            <person name="Takahashi S."/>
            <person name="Yoshida T."/>
            <person name="Shimamura S."/>
            <person name="Takaki Y."/>
            <person name="Nagai Y."/>
            <person name="Toyoda A."/>
            <person name="Suzuki Y."/>
            <person name="Arimoto A."/>
            <person name="Ishii H."/>
            <person name="Satoh N."/>
            <person name="Nishiyama T."/>
            <person name="Hasebe M."/>
            <person name="Maruyama T."/>
            <person name="Minagawa J."/>
            <person name="Obokata J."/>
            <person name="Shigenobu S."/>
        </authorList>
    </citation>
    <scope>NUCLEOTIDE SEQUENCE [LARGE SCALE GENOMIC DNA]</scope>
</reference>
<keyword evidence="1" id="KW-0732">Signal</keyword>
<proteinExistence type="predicted"/>
<dbReference type="Proteomes" id="UP000735302">
    <property type="component" value="Unassembled WGS sequence"/>
</dbReference>
<organism evidence="2 3">
    <name type="scientific">Plakobranchus ocellatus</name>
    <dbReference type="NCBI Taxonomy" id="259542"/>
    <lineage>
        <taxon>Eukaryota</taxon>
        <taxon>Metazoa</taxon>
        <taxon>Spiralia</taxon>
        <taxon>Lophotrochozoa</taxon>
        <taxon>Mollusca</taxon>
        <taxon>Gastropoda</taxon>
        <taxon>Heterobranchia</taxon>
        <taxon>Euthyneura</taxon>
        <taxon>Panpulmonata</taxon>
        <taxon>Sacoglossa</taxon>
        <taxon>Placobranchoidea</taxon>
        <taxon>Plakobranchidae</taxon>
        <taxon>Plakobranchus</taxon>
    </lineage>
</organism>